<dbReference type="Proteomes" id="UP000281343">
    <property type="component" value="Unassembled WGS sequence"/>
</dbReference>
<reference evidence="1 2" key="1">
    <citation type="submission" date="2018-10" db="EMBL/GenBank/DDBJ databases">
        <authorList>
            <person name="Jung H.S."/>
            <person name="Jeon C.O."/>
        </authorList>
    </citation>
    <scope>NUCLEOTIDE SEQUENCE [LARGE SCALE GENOMIC DNA]</scope>
    <source>
        <strain evidence="1 2">MA-7-27</strain>
    </source>
</reference>
<evidence type="ECO:0000313" key="2">
    <source>
        <dbReference type="Proteomes" id="UP000281343"/>
    </source>
</evidence>
<sequence>MTDVSYLRVLSEIEARRNVERYLEIGSRSGDSVSRVKCSFMAVDPEFAIRADVFNQSEAMMFFQQTSDDFFASGVLGRLGWVPDLTFVDGMHLFEYALRDFMNAEKAMGGSGMICLHDICPFDYEMTTRNLSKVDHLTAWTGDVWKVVMALLDLTVDIVAARRTGLACISNLDPENRVLEQEYDALLKRYKDLELAELGAGAYYDRFDLIDPERFISNL</sequence>
<dbReference type="RefSeq" id="WP_121896133.1">
    <property type="nucleotide sequence ID" value="NZ_RCNT01000001.1"/>
</dbReference>
<accession>A0A3L9YLE4</accession>
<protein>
    <recommendedName>
        <fullName evidence="3">Class I SAM-dependent methyltransferase</fullName>
    </recommendedName>
</protein>
<proteinExistence type="predicted"/>
<dbReference type="OrthoDB" id="799111at2"/>
<evidence type="ECO:0008006" key="3">
    <source>
        <dbReference type="Google" id="ProtNLM"/>
    </source>
</evidence>
<comment type="caution">
    <text evidence="1">The sequence shown here is derived from an EMBL/GenBank/DDBJ whole genome shotgun (WGS) entry which is preliminary data.</text>
</comment>
<dbReference type="EMBL" id="RCNT01000001">
    <property type="protein sequence ID" value="RMA43540.1"/>
    <property type="molecule type" value="Genomic_DNA"/>
</dbReference>
<evidence type="ECO:0000313" key="1">
    <source>
        <dbReference type="EMBL" id="RMA43540.1"/>
    </source>
</evidence>
<name>A0A3L9YLE4_9RHOB</name>
<keyword evidence="2" id="KW-1185">Reference proteome</keyword>
<gene>
    <name evidence="1" type="ORF">D9R08_00940</name>
</gene>
<organism evidence="1 2">
    <name type="scientific">Rhodophyticola porphyridii</name>
    <dbReference type="NCBI Taxonomy" id="1852017"/>
    <lineage>
        <taxon>Bacteria</taxon>
        <taxon>Pseudomonadati</taxon>
        <taxon>Pseudomonadota</taxon>
        <taxon>Alphaproteobacteria</taxon>
        <taxon>Rhodobacterales</taxon>
        <taxon>Roseobacteraceae</taxon>
        <taxon>Rhodophyticola</taxon>
    </lineage>
</organism>
<dbReference type="AlphaFoldDB" id="A0A3L9YLE4"/>